<dbReference type="STRING" id="1448308.A0A2T2NHH1"/>
<evidence type="ECO:0000313" key="6">
    <source>
        <dbReference type="EMBL" id="PSN64885.1"/>
    </source>
</evidence>
<evidence type="ECO:0000313" key="7">
    <source>
        <dbReference type="Proteomes" id="UP000240883"/>
    </source>
</evidence>
<dbReference type="PANTHER" id="PTHR42973:SF34">
    <property type="entry name" value="FAD BINDING DOMAIN PROTEIN (AFU_ORTHOLOGUE AFUA_3G02770)"/>
    <property type="match status" value="1"/>
</dbReference>
<dbReference type="InterPro" id="IPR050416">
    <property type="entry name" value="FAD-linked_Oxidoreductase"/>
</dbReference>
<evidence type="ECO:0000256" key="2">
    <source>
        <dbReference type="ARBA" id="ARBA00022630"/>
    </source>
</evidence>
<comment type="similarity">
    <text evidence="1">Belongs to the oxygen-dependent FAD-linked oxidoreductase family.</text>
</comment>
<dbReference type="SUPFAM" id="SSF56176">
    <property type="entry name" value="FAD-binding/transporter-associated domain-like"/>
    <property type="match status" value="1"/>
</dbReference>
<dbReference type="InterPro" id="IPR006094">
    <property type="entry name" value="Oxid_FAD_bind_N"/>
</dbReference>
<evidence type="ECO:0000256" key="1">
    <source>
        <dbReference type="ARBA" id="ARBA00005466"/>
    </source>
</evidence>
<proteinExistence type="inferred from homology"/>
<dbReference type="Gene3D" id="3.30.43.10">
    <property type="entry name" value="Uridine Diphospho-n-acetylenolpyruvylglucosamine Reductase, domain 2"/>
    <property type="match status" value="1"/>
</dbReference>
<dbReference type="InterPro" id="IPR036318">
    <property type="entry name" value="FAD-bd_PCMH-like_sf"/>
</dbReference>
<dbReference type="InterPro" id="IPR016167">
    <property type="entry name" value="FAD-bd_PCMH_sub1"/>
</dbReference>
<name>A0A2T2NHH1_CORCC</name>
<dbReference type="OrthoDB" id="2151789at2759"/>
<dbReference type="Proteomes" id="UP000240883">
    <property type="component" value="Unassembled WGS sequence"/>
</dbReference>
<evidence type="ECO:0000256" key="4">
    <source>
        <dbReference type="ARBA" id="ARBA00023002"/>
    </source>
</evidence>
<dbReference type="Gene3D" id="3.40.462.20">
    <property type="match status" value="1"/>
</dbReference>
<dbReference type="GO" id="GO:0071949">
    <property type="term" value="F:FAD binding"/>
    <property type="evidence" value="ECO:0007669"/>
    <property type="project" value="InterPro"/>
</dbReference>
<keyword evidence="2" id="KW-0285">Flavoprotein</keyword>
<dbReference type="EMBL" id="KZ678137">
    <property type="protein sequence ID" value="PSN64885.1"/>
    <property type="molecule type" value="Genomic_DNA"/>
</dbReference>
<organism evidence="6 7">
    <name type="scientific">Corynespora cassiicola Philippines</name>
    <dbReference type="NCBI Taxonomy" id="1448308"/>
    <lineage>
        <taxon>Eukaryota</taxon>
        <taxon>Fungi</taxon>
        <taxon>Dikarya</taxon>
        <taxon>Ascomycota</taxon>
        <taxon>Pezizomycotina</taxon>
        <taxon>Dothideomycetes</taxon>
        <taxon>Pleosporomycetidae</taxon>
        <taxon>Pleosporales</taxon>
        <taxon>Corynesporascaceae</taxon>
        <taxon>Corynespora</taxon>
    </lineage>
</organism>
<sequence length="536" mass="57768">MRFPYEFALCALYVGASVQSEFEPKDFNVTNALIENGIDVAAIPDLAGLLERSAANACSIACGSLKSIFGNTSVIVQETPAYENFTKSYWSAQQTSLDPYCIFKPSKALDVSTVILISRLTQCPFAVKSGGHAAFGGASSIEGGITIALEKMNEVTLSTDKKQVALGPGNLWGEVYTKLESEDLAVIGGRVASIGVGGLTLGGGISFFSNKHGWACDNVISFEVVTASGVVITASQTSSPDLYWALRGGGNNFGIVTKFLVEAIPQGPIWGGGRTHLENEFSALIDAYYNLGKNAAQDTNAGQILSFAYAQGTRIASADITYAKPISNASIFAEYNSIPNAIADTRRVRSLADLTLQFDSLNPRGLREMYWAASFKLDRDLTTFIKDIFFEEVLVIADAKNLVPAATLQVITEPILARMARNGGNPLGLSTSSGPLILLNLNTMWSENTDDARILQTNLNIINRAVAEAEKRGLANSYIYMNYASQYQAVVPSYGTRNQQKLKTVAKKYDPMGIFENLQPGYFKLDGATSLPAMTR</sequence>
<dbReference type="Pfam" id="PF01565">
    <property type="entry name" value="FAD_binding_4"/>
    <property type="match status" value="1"/>
</dbReference>
<dbReference type="PROSITE" id="PS51387">
    <property type="entry name" value="FAD_PCMH"/>
    <property type="match status" value="1"/>
</dbReference>
<feature type="domain" description="FAD-binding PCMH-type" evidence="5">
    <location>
        <begin position="95"/>
        <end position="266"/>
    </location>
</feature>
<keyword evidence="7" id="KW-1185">Reference proteome</keyword>
<gene>
    <name evidence="6" type="ORF">BS50DRAFT_677786</name>
</gene>
<dbReference type="Gene3D" id="3.30.465.10">
    <property type="match status" value="1"/>
</dbReference>
<dbReference type="InterPro" id="IPR016166">
    <property type="entry name" value="FAD-bd_PCMH"/>
</dbReference>
<dbReference type="GO" id="GO:0016491">
    <property type="term" value="F:oxidoreductase activity"/>
    <property type="evidence" value="ECO:0007669"/>
    <property type="project" value="UniProtKB-KW"/>
</dbReference>
<dbReference type="InterPro" id="IPR016169">
    <property type="entry name" value="FAD-bd_PCMH_sub2"/>
</dbReference>
<reference evidence="6 7" key="1">
    <citation type="journal article" date="2018" name="Front. Microbiol.">
        <title>Genome-Wide Analysis of Corynespora cassiicola Leaf Fall Disease Putative Effectors.</title>
        <authorList>
            <person name="Lopez D."/>
            <person name="Ribeiro S."/>
            <person name="Label P."/>
            <person name="Fumanal B."/>
            <person name="Venisse J.S."/>
            <person name="Kohler A."/>
            <person name="de Oliveira R.R."/>
            <person name="Labutti K."/>
            <person name="Lipzen A."/>
            <person name="Lail K."/>
            <person name="Bauer D."/>
            <person name="Ohm R.A."/>
            <person name="Barry K.W."/>
            <person name="Spatafora J."/>
            <person name="Grigoriev I.V."/>
            <person name="Martin F.M."/>
            <person name="Pujade-Renaud V."/>
        </authorList>
    </citation>
    <scope>NUCLEOTIDE SEQUENCE [LARGE SCALE GENOMIC DNA]</scope>
    <source>
        <strain evidence="6 7">Philippines</strain>
    </source>
</reference>
<dbReference type="PANTHER" id="PTHR42973">
    <property type="entry name" value="BINDING OXIDOREDUCTASE, PUTATIVE (AFU_ORTHOLOGUE AFUA_1G17690)-RELATED"/>
    <property type="match status" value="1"/>
</dbReference>
<keyword evidence="4" id="KW-0560">Oxidoreductase</keyword>
<evidence type="ECO:0000259" key="5">
    <source>
        <dbReference type="PROSITE" id="PS51387"/>
    </source>
</evidence>
<keyword evidence="3" id="KW-0274">FAD</keyword>
<accession>A0A2T2NHH1</accession>
<evidence type="ECO:0000256" key="3">
    <source>
        <dbReference type="ARBA" id="ARBA00022827"/>
    </source>
</evidence>
<protein>
    <submittedName>
        <fullName evidence="6">FAD-binding domain-containing protein</fullName>
    </submittedName>
</protein>
<dbReference type="AlphaFoldDB" id="A0A2T2NHH1"/>